<dbReference type="InterPro" id="IPR050766">
    <property type="entry name" value="Bact_Lucif_Oxidored"/>
</dbReference>
<dbReference type="InterPro" id="IPR036661">
    <property type="entry name" value="Luciferase-like_sf"/>
</dbReference>
<name>A0A6J5YLX0_9ZZZZ</name>
<dbReference type="GO" id="GO:0016705">
    <property type="term" value="F:oxidoreductase activity, acting on paired donors, with incorporation or reduction of molecular oxygen"/>
    <property type="evidence" value="ECO:0007669"/>
    <property type="project" value="InterPro"/>
</dbReference>
<evidence type="ECO:0000256" key="2">
    <source>
        <dbReference type="ARBA" id="ARBA00023033"/>
    </source>
</evidence>
<dbReference type="Gene3D" id="3.20.20.30">
    <property type="entry name" value="Luciferase-like domain"/>
    <property type="match status" value="1"/>
</dbReference>
<keyword evidence="2" id="KW-0503">Monooxygenase</keyword>
<dbReference type="PANTHER" id="PTHR30137:SF8">
    <property type="entry name" value="BLR5498 PROTEIN"/>
    <property type="match status" value="1"/>
</dbReference>
<keyword evidence="1" id="KW-0560">Oxidoreductase</keyword>
<accession>A0A6J5YLX0</accession>
<reference evidence="4" key="1">
    <citation type="submission" date="2020-05" db="EMBL/GenBank/DDBJ databases">
        <authorList>
            <person name="Chiriac C."/>
            <person name="Salcher M."/>
            <person name="Ghai R."/>
            <person name="Kavagutti S V."/>
        </authorList>
    </citation>
    <scope>NUCLEOTIDE SEQUENCE</scope>
</reference>
<organism evidence="4">
    <name type="scientific">freshwater metagenome</name>
    <dbReference type="NCBI Taxonomy" id="449393"/>
    <lineage>
        <taxon>unclassified sequences</taxon>
        <taxon>metagenomes</taxon>
        <taxon>ecological metagenomes</taxon>
    </lineage>
</organism>
<dbReference type="EMBL" id="CAEMXZ010000198">
    <property type="protein sequence ID" value="CAB4324699.1"/>
    <property type="molecule type" value="Genomic_DNA"/>
</dbReference>
<dbReference type="SUPFAM" id="SSF51679">
    <property type="entry name" value="Bacterial luciferase-like"/>
    <property type="match status" value="1"/>
</dbReference>
<sequence>MALSMLRFNCIQPGLEPNEMADRYGAMLDMSQALDELGGGMVSLEEHHGAFNGWSSSPLTMAAAILARTKNVSVSISALLVPLHDPLRIAEDIATIDLMSKGRLSVIGGLGYRPSEYAAHGKSWEDRGKIMDECVDVMLKAWTGEPFEYRGTTVQVTPRPFTQPHPAFLLGGTSKPAARRAARFGLPIMFAAPVPEIEAHYYEKCTEYGTNGFAMAPPASFYHVFFAEDVDQGWADMGEYLLHEAVTYSSWQTSDIKSSAHSHATTVAELREEGLYRVMSPAEAVDEAAAAGDFAMFSMHPLCGGMPIDLAWKQFELFRNEVLPALA</sequence>
<dbReference type="InterPro" id="IPR011251">
    <property type="entry name" value="Luciferase-like_dom"/>
</dbReference>
<dbReference type="Pfam" id="PF00296">
    <property type="entry name" value="Bac_luciferase"/>
    <property type="match status" value="1"/>
</dbReference>
<dbReference type="PANTHER" id="PTHR30137">
    <property type="entry name" value="LUCIFERASE-LIKE MONOOXYGENASE"/>
    <property type="match status" value="1"/>
</dbReference>
<evidence type="ECO:0000313" key="5">
    <source>
        <dbReference type="EMBL" id="CAB4955448.1"/>
    </source>
</evidence>
<protein>
    <submittedName>
        <fullName evidence="4">Unannotated protein</fullName>
    </submittedName>
</protein>
<dbReference type="EMBL" id="CAFBNC010000161">
    <property type="protein sequence ID" value="CAB4955448.1"/>
    <property type="molecule type" value="Genomic_DNA"/>
</dbReference>
<dbReference type="GO" id="GO:0004497">
    <property type="term" value="F:monooxygenase activity"/>
    <property type="evidence" value="ECO:0007669"/>
    <property type="project" value="UniProtKB-KW"/>
</dbReference>
<proteinExistence type="predicted"/>
<dbReference type="GO" id="GO:0005829">
    <property type="term" value="C:cytosol"/>
    <property type="evidence" value="ECO:0007669"/>
    <property type="project" value="TreeGrafter"/>
</dbReference>
<evidence type="ECO:0000259" key="3">
    <source>
        <dbReference type="Pfam" id="PF00296"/>
    </source>
</evidence>
<dbReference type="AlphaFoldDB" id="A0A6J5YLX0"/>
<evidence type="ECO:0000313" key="4">
    <source>
        <dbReference type="EMBL" id="CAB4324699.1"/>
    </source>
</evidence>
<gene>
    <name evidence="4" type="ORF">UFOPK1392_02475</name>
    <name evidence="5" type="ORF">UFOPK3733_02132</name>
</gene>
<evidence type="ECO:0000256" key="1">
    <source>
        <dbReference type="ARBA" id="ARBA00023002"/>
    </source>
</evidence>
<feature type="domain" description="Luciferase-like" evidence="3">
    <location>
        <begin position="6"/>
        <end position="283"/>
    </location>
</feature>